<evidence type="ECO:0000313" key="3">
    <source>
        <dbReference type="EMBL" id="CPV59650.1"/>
    </source>
</evidence>
<dbReference type="RefSeq" id="WP_016893491.1">
    <property type="nucleotide sequence ID" value="NZ_CSVC01000001.1"/>
</dbReference>
<dbReference type="SUPFAM" id="SSF51182">
    <property type="entry name" value="RmlC-like cupins"/>
    <property type="match status" value="1"/>
</dbReference>
<accession>A0A0U0ZNP7</accession>
<dbReference type="EMBL" id="CSWP01000006">
    <property type="protein sequence ID" value="CPV59650.1"/>
    <property type="molecule type" value="Genomic_DNA"/>
</dbReference>
<dbReference type="Gene3D" id="1.10.10.60">
    <property type="entry name" value="Homeodomain-like"/>
    <property type="match status" value="1"/>
</dbReference>
<name>A0A0U0ZNP7_9MYCO</name>
<dbReference type="PANTHER" id="PTHR11019:SF159">
    <property type="entry name" value="TRANSCRIPTIONAL REGULATOR-RELATED"/>
    <property type="match status" value="1"/>
</dbReference>
<dbReference type="SMART" id="SM00342">
    <property type="entry name" value="HTH_ARAC"/>
    <property type="match status" value="1"/>
</dbReference>
<dbReference type="PANTHER" id="PTHR11019">
    <property type="entry name" value="HTH-TYPE TRANSCRIPTIONAL REGULATOR NIMR"/>
    <property type="match status" value="1"/>
</dbReference>
<dbReference type="InterPro" id="IPR018060">
    <property type="entry name" value="HTH_AraC"/>
</dbReference>
<dbReference type="CDD" id="cd06124">
    <property type="entry name" value="cupin_NimR-like_N"/>
    <property type="match status" value="1"/>
</dbReference>
<dbReference type="InterPro" id="IPR011051">
    <property type="entry name" value="RmlC_Cupin_sf"/>
</dbReference>
<evidence type="ECO:0000256" key="1">
    <source>
        <dbReference type="ARBA" id="ARBA00023015"/>
    </source>
</evidence>
<gene>
    <name evidence="3" type="ORF">ERS075579_03134</name>
</gene>
<organism evidence="3 4">
    <name type="scientific">Mycobacteroides abscessus</name>
    <dbReference type="NCBI Taxonomy" id="36809"/>
    <lineage>
        <taxon>Bacteria</taxon>
        <taxon>Bacillati</taxon>
        <taxon>Actinomycetota</taxon>
        <taxon>Actinomycetes</taxon>
        <taxon>Mycobacteriales</taxon>
        <taxon>Mycobacteriaceae</taxon>
        <taxon>Mycobacteroides</taxon>
    </lineage>
</organism>
<dbReference type="PROSITE" id="PS01124">
    <property type="entry name" value="HTH_ARAC_FAMILY_2"/>
    <property type="match status" value="1"/>
</dbReference>
<dbReference type="GO" id="GO:0043565">
    <property type="term" value="F:sequence-specific DNA binding"/>
    <property type="evidence" value="ECO:0007669"/>
    <property type="project" value="InterPro"/>
</dbReference>
<sequence>MRNIPLADVDHLPHEVLPISTDYADGQLLDWHQHRRAQFLYATTGTMIVDTDAGTWTVPTHRAVMIPARTRHRVRMFEVRTGSLYVEPSAAPWWPTSCVVVDVSPLMHELLSAAADLDVDYDRSGRGGALITLLLHELASFTALPLHVDIPWSADLAELCRAYLDAPDVSVTNAEWARRLRTSERALTRRFRDEVAMSPAAWRVRARLLAAVPLLRDHSVTQVAGRLGYATPAAFSYAFGRAFNIAPSSVR</sequence>
<reference evidence="3 4" key="1">
    <citation type="submission" date="2015-03" db="EMBL/GenBank/DDBJ databases">
        <authorList>
            <person name="Murphy D."/>
        </authorList>
    </citation>
    <scope>NUCLEOTIDE SEQUENCE [LARGE SCALE GENOMIC DNA]</scope>
    <source>
        <strain evidence="3 4">PAP088</strain>
    </source>
</reference>
<dbReference type="Gene3D" id="2.60.120.10">
    <property type="entry name" value="Jelly Rolls"/>
    <property type="match status" value="1"/>
</dbReference>
<keyword evidence="2" id="KW-0804">Transcription</keyword>
<dbReference type="InterPro" id="IPR009057">
    <property type="entry name" value="Homeodomain-like_sf"/>
</dbReference>
<dbReference type="Pfam" id="PF12833">
    <property type="entry name" value="HTH_18"/>
    <property type="match status" value="1"/>
</dbReference>
<dbReference type="InterPro" id="IPR014710">
    <property type="entry name" value="RmlC-like_jellyroll"/>
</dbReference>
<proteinExistence type="predicted"/>
<dbReference type="SUPFAM" id="SSF46689">
    <property type="entry name" value="Homeodomain-like"/>
    <property type="match status" value="1"/>
</dbReference>
<evidence type="ECO:0000256" key="2">
    <source>
        <dbReference type="ARBA" id="ARBA00023163"/>
    </source>
</evidence>
<dbReference type="Proteomes" id="UP000045782">
    <property type="component" value="Unassembled WGS sequence"/>
</dbReference>
<dbReference type="GO" id="GO:0003700">
    <property type="term" value="F:DNA-binding transcription factor activity"/>
    <property type="evidence" value="ECO:0007669"/>
    <property type="project" value="InterPro"/>
</dbReference>
<evidence type="ECO:0000313" key="4">
    <source>
        <dbReference type="Proteomes" id="UP000045782"/>
    </source>
</evidence>
<keyword evidence="1" id="KW-0805">Transcription regulation</keyword>
<dbReference type="AlphaFoldDB" id="A0A0U0ZNP7"/>
<protein>
    <submittedName>
        <fullName evidence="3">Putative transcriptional regulator, AraC family</fullName>
    </submittedName>
</protein>